<organism evidence="1 2">
    <name type="scientific">Dunaliella salina</name>
    <name type="common">Green alga</name>
    <name type="synonym">Protococcus salinus</name>
    <dbReference type="NCBI Taxonomy" id="3046"/>
    <lineage>
        <taxon>Eukaryota</taxon>
        <taxon>Viridiplantae</taxon>
        <taxon>Chlorophyta</taxon>
        <taxon>core chlorophytes</taxon>
        <taxon>Chlorophyceae</taxon>
        <taxon>CS clade</taxon>
        <taxon>Chlamydomonadales</taxon>
        <taxon>Dunaliellaceae</taxon>
        <taxon>Dunaliella</taxon>
    </lineage>
</organism>
<keyword evidence="2" id="KW-1185">Reference proteome</keyword>
<sequence length="94" mass="10594">MRKRVKGKPTEGPVSIVTTDIEGYSDLMSRCPEIMGKALTMHNNIIRKARWNSFGFTMEQEGDSFTLVFYDAFDAVVFCLAVGLTLSEAWYCSL</sequence>
<dbReference type="Proteomes" id="UP000815325">
    <property type="component" value="Unassembled WGS sequence"/>
</dbReference>
<evidence type="ECO:0000313" key="1">
    <source>
        <dbReference type="EMBL" id="KAF5835290.1"/>
    </source>
</evidence>
<evidence type="ECO:0000313" key="2">
    <source>
        <dbReference type="Proteomes" id="UP000815325"/>
    </source>
</evidence>
<gene>
    <name evidence="1" type="ORF">DUNSADRAFT_7615</name>
</gene>
<dbReference type="PANTHER" id="PTHR43081:SF1">
    <property type="entry name" value="ADENYLATE CYCLASE, TERMINAL-DIFFERENTIATION SPECIFIC"/>
    <property type="match status" value="1"/>
</dbReference>
<dbReference type="InterPro" id="IPR029787">
    <property type="entry name" value="Nucleotide_cyclase"/>
</dbReference>
<proteinExistence type="predicted"/>
<dbReference type="PANTHER" id="PTHR43081">
    <property type="entry name" value="ADENYLATE CYCLASE, TERMINAL-DIFFERENTIATION SPECIFIC-RELATED"/>
    <property type="match status" value="1"/>
</dbReference>
<accession>A0ABQ7GL16</accession>
<reference evidence="1" key="1">
    <citation type="submission" date="2017-08" db="EMBL/GenBank/DDBJ databases">
        <authorList>
            <person name="Polle J.E."/>
            <person name="Barry K."/>
            <person name="Cushman J."/>
            <person name="Schmutz J."/>
            <person name="Tran D."/>
            <person name="Hathwaick L.T."/>
            <person name="Yim W.C."/>
            <person name="Jenkins J."/>
            <person name="Mckie-Krisberg Z.M."/>
            <person name="Prochnik S."/>
            <person name="Lindquist E."/>
            <person name="Dockter R.B."/>
            <person name="Adam C."/>
            <person name="Molina H."/>
            <person name="Bunkerborg J."/>
            <person name="Jin E."/>
            <person name="Buchheim M."/>
            <person name="Magnuson J."/>
        </authorList>
    </citation>
    <scope>NUCLEOTIDE SEQUENCE</scope>
    <source>
        <strain evidence="1">CCAP 19/18</strain>
    </source>
</reference>
<protein>
    <recommendedName>
        <fullName evidence="3">Guanylate cyclase domain-containing protein</fullName>
    </recommendedName>
</protein>
<dbReference type="InterPro" id="IPR050697">
    <property type="entry name" value="Adenylyl/Guanylyl_Cyclase_3/4"/>
</dbReference>
<comment type="caution">
    <text evidence="1">The sequence shown here is derived from an EMBL/GenBank/DDBJ whole genome shotgun (WGS) entry which is preliminary data.</text>
</comment>
<dbReference type="Gene3D" id="3.30.70.1230">
    <property type="entry name" value="Nucleotide cyclase"/>
    <property type="match status" value="1"/>
</dbReference>
<name>A0ABQ7GL16_DUNSA</name>
<evidence type="ECO:0008006" key="3">
    <source>
        <dbReference type="Google" id="ProtNLM"/>
    </source>
</evidence>
<dbReference type="SUPFAM" id="SSF55073">
    <property type="entry name" value="Nucleotide cyclase"/>
    <property type="match status" value="1"/>
</dbReference>
<dbReference type="EMBL" id="MU069713">
    <property type="protein sequence ID" value="KAF5835290.1"/>
    <property type="molecule type" value="Genomic_DNA"/>
</dbReference>